<feature type="compositionally biased region" description="Polar residues" evidence="1">
    <location>
        <begin position="788"/>
        <end position="817"/>
    </location>
</feature>
<feature type="compositionally biased region" description="Low complexity" evidence="1">
    <location>
        <begin position="998"/>
        <end position="1020"/>
    </location>
</feature>
<feature type="compositionally biased region" description="Pro residues" evidence="1">
    <location>
        <begin position="939"/>
        <end position="948"/>
    </location>
</feature>
<sequence>MASSSSTNTTGRVLKRAHPSTIQDKFLVGYQGWFTCHGDGEPVGPGHHGWLHWFNYPIPDGGRPNTDVWPDVSSYSPSELYPAPGLKTKAGEPVFLFSSRNAKTVQRHFHWMAEHGVDGAFLQRFAGQCDLEAGNEGIMRIRDEVGERVREAAEKEGRVFAIMYDVSGVAPDRIQRILERDWVHLIRNKGVLDSPNYLREKGKPVVALWGFGFDNSGHTPELVHAITQFFRDTTPGGAYIMGGTPASWRTAEGDADRNPNFLNVWLNDFDAISPWTIGRYCTEQEADGFAESKMKGDVDMIKRHNDEGRGRKVDYIPVVFPGGSGCNLSEGKWGFNNIKRNGGRFLWKQIFNAKRLGVRTLYGAMWDEYDEGTAFMPIVEHKRDLPESDNYRFMALDEDGYDVPSDWFVTTLCFTSPHILMTSSVQYENRYMRICGFAGEGLRSERRIHETFPVKELQDYWSSRPRYEEVSHKSGDFVSGPSYAAGSVAGAGGSGAPTVDVEGQSYAEWLAAQKEEKEELPPPPYSLEAEEEPSSSTVAPTNAAAQANVFVPAATPLGMSSGSAPLAPVGHTSTATMANAPQSSTPHPQSTGSLAANSSGYVRSSDSSVPIASGPGAPQHHQQDPIANLTHGFERQSISDSVYQNSGGAAIGGNSSAGTSSPTHTSHSVAYDHAHAPPMHVSGRHSRPSSQSGTISPVPRPSSQQNYQHNSPVSSAVHVRPSGQANATGSWSQGQWPPPDWNVRPNQTVNAPPSVPHSTYPTQSGGANLTRPQSFSASSNVVVGASLRPNSTISGRPSSAASNPISAGTYTGASNSGHRPASPYSRTQSPPNTYNSTPYPPHSVSPYPPKPSNSPHPPGQTSAPYSFPNGPSYPPTASAYSGEGGTSYPGQSSGSGYQPMHGSNYTWSSGPSSHASPPHSPLGVSASSFPAHSTYSPSPYNPSQPPIPQQYTGPSFPSSPPGGSSPYQPQSPDVYFPQAQAPTPGAEGSYYGHSNNVSSGISMPTSSPSAYPYPSQYGSSTPSFPGPNGPSNFEYPQPATSSAAWGPPSLPPRPPTHSGYGKPSNVPAFPSSSGGTSSVSSGFGKLALSAVDKVAGKKTREQLESQVAGIAQTGNKLFNKYINK</sequence>
<dbReference type="Gene3D" id="3.20.20.80">
    <property type="entry name" value="Glycosidases"/>
    <property type="match status" value="1"/>
</dbReference>
<feature type="compositionally biased region" description="Polar residues" evidence="1">
    <location>
        <begin position="925"/>
        <end position="934"/>
    </location>
</feature>
<dbReference type="OrthoDB" id="2589715at2759"/>
<name>A0A8H8CR49_PSICU</name>
<feature type="compositionally biased region" description="Low complexity" evidence="1">
    <location>
        <begin position="598"/>
        <end position="608"/>
    </location>
</feature>
<dbReference type="EMBL" id="JAFIQS010000001">
    <property type="protein sequence ID" value="KAG5174726.1"/>
    <property type="molecule type" value="Genomic_DNA"/>
</dbReference>
<dbReference type="AlphaFoldDB" id="A0A8H8CR49"/>
<feature type="region of interest" description="Disordered" evidence="1">
    <location>
        <begin position="562"/>
        <end position="1082"/>
    </location>
</feature>
<gene>
    <name evidence="2" type="ORF">JR316_001391</name>
</gene>
<evidence type="ECO:0008006" key="3">
    <source>
        <dbReference type="Google" id="ProtNLM"/>
    </source>
</evidence>
<feature type="compositionally biased region" description="Low complexity" evidence="1">
    <location>
        <begin position="949"/>
        <end position="972"/>
    </location>
</feature>
<dbReference type="CDD" id="cd11576">
    <property type="entry name" value="GH99_GH71_like_2"/>
    <property type="match status" value="1"/>
</dbReference>
<feature type="compositionally biased region" description="Low complexity" evidence="1">
    <location>
        <begin position="1071"/>
        <end position="1082"/>
    </location>
</feature>
<feature type="compositionally biased region" description="Polar residues" evidence="1">
    <location>
        <begin position="571"/>
        <end position="597"/>
    </location>
</feature>
<proteinExistence type="predicted"/>
<feature type="compositionally biased region" description="Polar residues" evidence="1">
    <location>
        <begin position="688"/>
        <end position="714"/>
    </location>
</feature>
<evidence type="ECO:0000256" key="1">
    <source>
        <dbReference type="SAM" id="MobiDB-lite"/>
    </source>
</evidence>
<organism evidence="2">
    <name type="scientific">Psilocybe cubensis</name>
    <name type="common">Psychedelic mushroom</name>
    <name type="synonym">Stropharia cubensis</name>
    <dbReference type="NCBI Taxonomy" id="181762"/>
    <lineage>
        <taxon>Eukaryota</taxon>
        <taxon>Fungi</taxon>
        <taxon>Dikarya</taxon>
        <taxon>Basidiomycota</taxon>
        <taxon>Agaricomycotina</taxon>
        <taxon>Agaricomycetes</taxon>
        <taxon>Agaricomycetidae</taxon>
        <taxon>Agaricales</taxon>
        <taxon>Agaricineae</taxon>
        <taxon>Strophariaceae</taxon>
        <taxon>Psilocybe</taxon>
    </lineage>
</organism>
<feature type="compositionally biased region" description="Polar residues" evidence="1">
    <location>
        <begin position="744"/>
        <end position="781"/>
    </location>
</feature>
<evidence type="ECO:0000313" key="2">
    <source>
        <dbReference type="EMBL" id="KAG5174726.1"/>
    </source>
</evidence>
<feature type="compositionally biased region" description="Polar residues" evidence="1">
    <location>
        <begin position="723"/>
        <end position="735"/>
    </location>
</feature>
<feature type="compositionally biased region" description="Low complexity" evidence="1">
    <location>
        <begin position="646"/>
        <end position="661"/>
    </location>
</feature>
<feature type="compositionally biased region" description="Pro residues" evidence="1">
    <location>
        <begin position="838"/>
        <end position="858"/>
    </location>
</feature>
<feature type="compositionally biased region" description="Low complexity" evidence="1">
    <location>
        <begin position="888"/>
        <end position="899"/>
    </location>
</feature>
<protein>
    <recommendedName>
        <fullName evidence="3">Xylosidase/arabinosidase</fullName>
    </recommendedName>
</protein>
<dbReference type="PRINTS" id="PR01217">
    <property type="entry name" value="PRICHEXTENSN"/>
</dbReference>
<feature type="compositionally biased region" description="Low complexity" evidence="1">
    <location>
        <begin position="908"/>
        <end position="917"/>
    </location>
</feature>
<comment type="caution">
    <text evidence="2">The sequence shown here is derived from an EMBL/GenBank/DDBJ whole genome shotgun (WGS) entry which is preliminary data.</text>
</comment>
<accession>A0A8H8CR49</accession>
<reference evidence="2" key="1">
    <citation type="submission" date="2021-02" db="EMBL/GenBank/DDBJ databases">
        <title>Psilocybe cubensis genome.</title>
        <authorList>
            <person name="Mckernan K.J."/>
            <person name="Crawford S."/>
            <person name="Trippe A."/>
            <person name="Kane L.T."/>
            <person name="Mclaughlin S."/>
        </authorList>
    </citation>
    <scope>NUCLEOTIDE SEQUENCE [LARGE SCALE GENOMIC DNA]</scope>
    <source>
        <strain evidence="2">MGC-MH-2018</strain>
    </source>
</reference>
<feature type="region of interest" description="Disordered" evidence="1">
    <location>
        <begin position="515"/>
        <end position="540"/>
    </location>
</feature>
<feature type="compositionally biased region" description="Polar residues" evidence="1">
    <location>
        <begin position="636"/>
        <end position="645"/>
    </location>
</feature>